<dbReference type="Gene3D" id="1.10.287.470">
    <property type="entry name" value="Helix hairpin bin"/>
    <property type="match status" value="1"/>
</dbReference>
<keyword evidence="3" id="KW-0175">Coiled coil</keyword>
<sequence>MNPKSNILLALTTIILVACGKSEIKKEEQHAEKGFVISNTMMKGMTFAEVQKEYISDETRFFGKIGADRNQYIDIYPLVGGNVLSVNAELGDYVRRGQVLATIRSTEVAGFQRDLSNARTELAVAENNLRVAREMYEGKLSTEKDVLEAKSQVTKAQDELRRSQQVSQVYNVRNGNIYSVTSPINGYIVQKNINKDMQLRSDRSDNIFDVANTSNVWAIVNVNESDINKIAIGMKAEVSTLINPEKIYYGKIDKIFKIIDPETNSMQARVVLDNTDGSLIPESKATIKVTSTENTTALTIPKSAMIFDDNKYFVVVFKSQNNIKVHEVKVLKQTDDKAFISEGVFEGDKIVTTNQLLLYRSLNE</sequence>
<dbReference type="Gene3D" id="2.40.50.100">
    <property type="match status" value="1"/>
</dbReference>
<evidence type="ECO:0000259" key="5">
    <source>
        <dbReference type="Pfam" id="PF25967"/>
    </source>
</evidence>
<dbReference type="PROSITE" id="PS51257">
    <property type="entry name" value="PROKAR_LIPOPROTEIN"/>
    <property type="match status" value="1"/>
</dbReference>
<evidence type="ECO:0000256" key="2">
    <source>
        <dbReference type="ARBA" id="ARBA00022448"/>
    </source>
</evidence>
<dbReference type="RefSeq" id="WP_243550406.1">
    <property type="nucleotide sequence ID" value="NZ_CP094532.1"/>
</dbReference>
<gene>
    <name evidence="7" type="ORF">MTP09_02870</name>
</gene>
<evidence type="ECO:0000259" key="6">
    <source>
        <dbReference type="Pfam" id="PF25973"/>
    </source>
</evidence>
<name>A0ABY4BUR7_9FLAO</name>
<dbReference type="Gene3D" id="2.40.30.170">
    <property type="match status" value="1"/>
</dbReference>
<dbReference type="Pfam" id="PF25967">
    <property type="entry name" value="RND-MFP_C"/>
    <property type="match status" value="1"/>
</dbReference>
<evidence type="ECO:0000313" key="8">
    <source>
        <dbReference type="Proteomes" id="UP000831460"/>
    </source>
</evidence>
<keyword evidence="8" id="KW-1185">Reference proteome</keyword>
<evidence type="ECO:0000256" key="1">
    <source>
        <dbReference type="ARBA" id="ARBA00009477"/>
    </source>
</evidence>
<dbReference type="Gene3D" id="2.40.420.20">
    <property type="match status" value="1"/>
</dbReference>
<dbReference type="InterPro" id="IPR058647">
    <property type="entry name" value="BSH_CzcB-like"/>
</dbReference>
<dbReference type="Proteomes" id="UP000831460">
    <property type="component" value="Chromosome"/>
</dbReference>
<feature type="coiled-coil region" evidence="3">
    <location>
        <begin position="108"/>
        <end position="166"/>
    </location>
</feature>
<proteinExistence type="inferred from homology"/>
<dbReference type="Pfam" id="PF25954">
    <property type="entry name" value="Beta-barrel_RND_2"/>
    <property type="match status" value="1"/>
</dbReference>
<keyword evidence="2" id="KW-0813">Transport</keyword>
<feature type="domain" description="Multidrug resistance protein MdtA-like C-terminal permuted SH3" evidence="5">
    <location>
        <begin position="297"/>
        <end position="352"/>
    </location>
</feature>
<feature type="domain" description="CzcB-like barrel-sandwich hybrid" evidence="6">
    <location>
        <begin position="74"/>
        <end position="212"/>
    </location>
</feature>
<evidence type="ECO:0000259" key="4">
    <source>
        <dbReference type="Pfam" id="PF25954"/>
    </source>
</evidence>
<dbReference type="InterPro" id="IPR006143">
    <property type="entry name" value="RND_pump_MFP"/>
</dbReference>
<dbReference type="PANTHER" id="PTHR30097:SF4">
    <property type="entry name" value="SLR6042 PROTEIN"/>
    <property type="match status" value="1"/>
</dbReference>
<organism evidence="7 8">
    <name type="scientific">Chryseobacterium suipulveris</name>
    <dbReference type="NCBI Taxonomy" id="2929800"/>
    <lineage>
        <taxon>Bacteria</taxon>
        <taxon>Pseudomonadati</taxon>
        <taxon>Bacteroidota</taxon>
        <taxon>Flavobacteriia</taxon>
        <taxon>Flavobacteriales</taxon>
        <taxon>Weeksellaceae</taxon>
        <taxon>Chryseobacterium group</taxon>
        <taxon>Chryseobacterium</taxon>
    </lineage>
</organism>
<dbReference type="Pfam" id="PF25973">
    <property type="entry name" value="BSH_CzcB"/>
    <property type="match status" value="1"/>
</dbReference>
<dbReference type="InterPro" id="IPR058792">
    <property type="entry name" value="Beta-barrel_RND_2"/>
</dbReference>
<dbReference type="SUPFAM" id="SSF111369">
    <property type="entry name" value="HlyD-like secretion proteins"/>
    <property type="match status" value="1"/>
</dbReference>
<dbReference type="InterPro" id="IPR051909">
    <property type="entry name" value="MFP_Cation_Efflux"/>
</dbReference>
<accession>A0ABY4BUR7</accession>
<dbReference type="EMBL" id="CP094532">
    <property type="protein sequence ID" value="UOE41596.1"/>
    <property type="molecule type" value="Genomic_DNA"/>
</dbReference>
<dbReference type="InterPro" id="IPR058627">
    <property type="entry name" value="MdtA-like_C"/>
</dbReference>
<feature type="domain" description="CusB-like beta-barrel" evidence="4">
    <location>
        <begin position="215"/>
        <end position="291"/>
    </location>
</feature>
<reference evidence="7 8" key="1">
    <citation type="submission" date="2022-03" db="EMBL/GenBank/DDBJ databases">
        <title>Chryseobacterium sp. isolated from particulate matters in swine house.</title>
        <authorList>
            <person name="Won M."/>
            <person name="Kim S.-J."/>
            <person name="Kwon S.-W."/>
        </authorList>
    </citation>
    <scope>NUCLEOTIDE SEQUENCE [LARGE SCALE GENOMIC DNA]</scope>
    <source>
        <strain evidence="7 8">SC2-2</strain>
    </source>
</reference>
<dbReference type="PANTHER" id="PTHR30097">
    <property type="entry name" value="CATION EFFLUX SYSTEM PROTEIN CUSB"/>
    <property type="match status" value="1"/>
</dbReference>
<evidence type="ECO:0000313" key="7">
    <source>
        <dbReference type="EMBL" id="UOE41596.1"/>
    </source>
</evidence>
<protein>
    <submittedName>
        <fullName evidence="7">Efflux RND transporter periplasmic adaptor subunit</fullName>
    </submittedName>
</protein>
<comment type="similarity">
    <text evidence="1">Belongs to the membrane fusion protein (MFP) (TC 8.A.1) family.</text>
</comment>
<dbReference type="NCBIfam" id="TIGR01730">
    <property type="entry name" value="RND_mfp"/>
    <property type="match status" value="1"/>
</dbReference>
<evidence type="ECO:0000256" key="3">
    <source>
        <dbReference type="SAM" id="Coils"/>
    </source>
</evidence>